<feature type="signal peptide" evidence="1">
    <location>
        <begin position="1"/>
        <end position="21"/>
    </location>
</feature>
<organism evidence="2 3">
    <name type="scientific">Burkholderia puraquae</name>
    <dbReference type="NCBI Taxonomy" id="1904757"/>
    <lineage>
        <taxon>Bacteria</taxon>
        <taxon>Pseudomonadati</taxon>
        <taxon>Pseudomonadota</taxon>
        <taxon>Betaproteobacteria</taxon>
        <taxon>Burkholderiales</taxon>
        <taxon>Burkholderiaceae</taxon>
        <taxon>Burkholderia</taxon>
        <taxon>Burkholderia cepacia complex</taxon>
    </lineage>
</organism>
<reference evidence="2 3" key="1">
    <citation type="submission" date="2017-04" db="EMBL/GenBank/DDBJ databases">
        <title>Burkholderia puraquae sp. nov., a novel Burkholderia cepacia complex species from hospital setting samples.</title>
        <authorList>
            <person name="Martina P."/>
            <person name="Leguizamon M."/>
            <person name="Prieto C."/>
            <person name="Sousa S."/>
            <person name="Montanaro P."/>
            <person name="Draghi W."/>
            <person name="Staembler M."/>
            <person name="Bettiol M."/>
            <person name="Figoli C."/>
            <person name="Palau J."/>
            <person name="Alvarez F."/>
            <person name="Benetti S."/>
            <person name="Anchat E."/>
            <person name="Vescina C."/>
            <person name="Ferreras J."/>
            <person name="Lasch P."/>
            <person name="Lagares A."/>
            <person name="Zorreguieta A."/>
            <person name="Yantorno O."/>
            <person name="Bosch A."/>
        </authorList>
    </citation>
    <scope>NUCLEOTIDE SEQUENCE [LARGE SCALE GENOMIC DNA]</scope>
    <source>
        <strain evidence="2 3">CAMPA 1040</strain>
    </source>
</reference>
<dbReference type="InterPro" id="IPR036737">
    <property type="entry name" value="OmpA-like_sf"/>
</dbReference>
<keyword evidence="1" id="KW-0732">Signal</keyword>
<evidence type="ECO:0000313" key="2">
    <source>
        <dbReference type="EMBL" id="ORT80395.1"/>
    </source>
</evidence>
<evidence type="ECO:0000256" key="1">
    <source>
        <dbReference type="SAM" id="SignalP"/>
    </source>
</evidence>
<comment type="caution">
    <text evidence="2">The sequence shown here is derived from an EMBL/GenBank/DDBJ whole genome shotgun (WGS) entry which is preliminary data.</text>
</comment>
<evidence type="ECO:0008006" key="4">
    <source>
        <dbReference type="Google" id="ProtNLM"/>
    </source>
</evidence>
<protein>
    <recommendedName>
        <fullName evidence="4">OmpA-like domain-containing protein</fullName>
    </recommendedName>
</protein>
<dbReference type="Gene3D" id="3.30.1330.60">
    <property type="entry name" value="OmpA-like domain"/>
    <property type="match status" value="1"/>
</dbReference>
<accession>A0A1X1P797</accession>
<keyword evidence="3" id="KW-1185">Reference proteome</keyword>
<dbReference type="RefSeq" id="WP_085043203.1">
    <property type="nucleotide sequence ID" value="NZ_CADIKG010000001.1"/>
</dbReference>
<sequence>MATNFLAAAVLAMIFAPTARACEGPQNLPGRYIDVHFESDSSEIPRTELARLSVWSSDIRNRFPIIDVVWLVGLSESTEQNAQQLAYRRAENVMNALDQFTIKGTRSAFIGRVYPPVPGIDQSGRRVEVNVGPGCPDHGCPNLSNTPAGR</sequence>
<dbReference type="EMBL" id="NBYX01000031">
    <property type="protein sequence ID" value="ORT80395.1"/>
    <property type="molecule type" value="Genomic_DNA"/>
</dbReference>
<evidence type="ECO:0000313" key="3">
    <source>
        <dbReference type="Proteomes" id="UP000193146"/>
    </source>
</evidence>
<dbReference type="Proteomes" id="UP000193146">
    <property type="component" value="Unassembled WGS sequence"/>
</dbReference>
<proteinExistence type="predicted"/>
<dbReference type="AlphaFoldDB" id="A0A1X1P797"/>
<dbReference type="SUPFAM" id="SSF103088">
    <property type="entry name" value="OmpA-like"/>
    <property type="match status" value="1"/>
</dbReference>
<gene>
    <name evidence="2" type="ORF">B7G54_34630</name>
</gene>
<feature type="chain" id="PRO_5012349025" description="OmpA-like domain-containing protein" evidence="1">
    <location>
        <begin position="22"/>
        <end position="150"/>
    </location>
</feature>
<name>A0A1X1P797_9BURK</name>
<dbReference type="OrthoDB" id="9132204at2"/>